<accession>X1B8T9</accession>
<name>X1B8T9_9ZZZZ</name>
<organism evidence="2">
    <name type="scientific">marine sediment metagenome</name>
    <dbReference type="NCBI Taxonomy" id="412755"/>
    <lineage>
        <taxon>unclassified sequences</taxon>
        <taxon>metagenomes</taxon>
        <taxon>ecological metagenomes</taxon>
    </lineage>
</organism>
<feature type="transmembrane region" description="Helical" evidence="1">
    <location>
        <begin position="41"/>
        <end position="62"/>
    </location>
</feature>
<sequence>MQFNLVSSIIYNSSLFFMGALLIPYFIVVSYEFKGLKEARWFSAAGSVAGLFLSIMLIGASLTPADLFLDIHLMFGMLAFFVGLPLAILFCVAIVTNKEYPNIYAIVYAVLGVVLFIFIISMFQDVGSPVITPRF</sequence>
<protein>
    <recommendedName>
        <fullName evidence="3">DUF998 domain-containing protein</fullName>
    </recommendedName>
</protein>
<keyword evidence="1" id="KW-0812">Transmembrane</keyword>
<proteinExistence type="predicted"/>
<evidence type="ECO:0008006" key="3">
    <source>
        <dbReference type="Google" id="ProtNLM"/>
    </source>
</evidence>
<keyword evidence="1" id="KW-0472">Membrane</keyword>
<feature type="transmembrane region" description="Helical" evidence="1">
    <location>
        <begin position="103"/>
        <end position="123"/>
    </location>
</feature>
<dbReference type="EMBL" id="BART01009758">
    <property type="protein sequence ID" value="GAG80543.1"/>
    <property type="molecule type" value="Genomic_DNA"/>
</dbReference>
<gene>
    <name evidence="2" type="ORF">S01H4_21516</name>
</gene>
<comment type="caution">
    <text evidence="2">The sequence shown here is derived from an EMBL/GenBank/DDBJ whole genome shotgun (WGS) entry which is preliminary data.</text>
</comment>
<feature type="transmembrane region" description="Helical" evidence="1">
    <location>
        <begin position="74"/>
        <end position="96"/>
    </location>
</feature>
<feature type="transmembrane region" description="Helical" evidence="1">
    <location>
        <begin position="6"/>
        <end position="29"/>
    </location>
</feature>
<reference evidence="2" key="1">
    <citation type="journal article" date="2014" name="Front. Microbiol.">
        <title>High frequency of phylogenetically diverse reductive dehalogenase-homologous genes in deep subseafloor sedimentary metagenomes.</title>
        <authorList>
            <person name="Kawai M."/>
            <person name="Futagami T."/>
            <person name="Toyoda A."/>
            <person name="Takaki Y."/>
            <person name="Nishi S."/>
            <person name="Hori S."/>
            <person name="Arai W."/>
            <person name="Tsubouchi T."/>
            <person name="Morono Y."/>
            <person name="Uchiyama I."/>
            <person name="Ito T."/>
            <person name="Fujiyama A."/>
            <person name="Inagaki F."/>
            <person name="Takami H."/>
        </authorList>
    </citation>
    <scope>NUCLEOTIDE SEQUENCE</scope>
    <source>
        <strain evidence="2">Expedition CK06-06</strain>
    </source>
</reference>
<feature type="non-terminal residue" evidence="2">
    <location>
        <position position="135"/>
    </location>
</feature>
<evidence type="ECO:0000313" key="2">
    <source>
        <dbReference type="EMBL" id="GAG80543.1"/>
    </source>
</evidence>
<keyword evidence="1" id="KW-1133">Transmembrane helix</keyword>
<evidence type="ECO:0000256" key="1">
    <source>
        <dbReference type="SAM" id="Phobius"/>
    </source>
</evidence>
<dbReference type="AlphaFoldDB" id="X1B8T9"/>